<name>A0A1B1TG48_9ARCH</name>
<protein>
    <recommendedName>
        <fullName evidence="1">Amine oxidase domain-containing protein</fullName>
    </recommendedName>
</protein>
<evidence type="ECO:0000259" key="1">
    <source>
        <dbReference type="Pfam" id="PF01593"/>
    </source>
</evidence>
<dbReference type="PRINTS" id="PR00419">
    <property type="entry name" value="ADXRDTASE"/>
</dbReference>
<organism evidence="2">
    <name type="scientific">uncultured Poseidoniia archaeon</name>
    <dbReference type="NCBI Taxonomy" id="1697135"/>
    <lineage>
        <taxon>Archaea</taxon>
        <taxon>Methanobacteriati</taxon>
        <taxon>Thermoplasmatota</taxon>
        <taxon>Candidatus Poseidoniia</taxon>
        <taxon>environmental samples</taxon>
    </lineage>
</organism>
<reference evidence="2" key="1">
    <citation type="submission" date="2014-11" db="EMBL/GenBank/DDBJ databases">
        <authorList>
            <person name="Zhu J."/>
            <person name="Qi W."/>
            <person name="Song R."/>
        </authorList>
    </citation>
    <scope>NUCLEOTIDE SEQUENCE</scope>
</reference>
<dbReference type="SUPFAM" id="SSF51905">
    <property type="entry name" value="FAD/NAD(P)-binding domain"/>
    <property type="match status" value="1"/>
</dbReference>
<dbReference type="EMBL" id="KP211932">
    <property type="protein sequence ID" value="ANV81248.1"/>
    <property type="molecule type" value="Genomic_DNA"/>
</dbReference>
<sequence length="417" mass="47471">MKPRIAVIGAGIAGIHCCSELIELGYHVDLYEKSNEIGGRMKTDLIDGFQIDHGFHVLQTGYEFAQKVIDYDKLDAKAFEPGALVIRSSTKRNRIWRLSDPFRRPFSSFKDAFGFFASPFDMLRVLLMRRKLTKMSVDEIFLKGDLTTEHWLRNQGFSQKFINRFFYPLFSGIFLESELRTNERLFKFVFRTMSKGDMVLPKKGIQAIPNLLAQNIPKENIELNSNVEIISHESIKVNGEERRYNGVIIAYDDRPNLSKKHVWTLYFSADKSPLKSKHIMLNSEIRNSSDLISYISVPSDIQSNYSPVGKSLVCVTVLGEKSDSLGLDSKDEVLAKVESELRIWYGEQVNNWDSIAVQHIVNALPETDSPFFGDSKSKRSDGFFRSGDFMSHGSVEGTLISARDTVLKVKQEIPLLE</sequence>
<dbReference type="InterPro" id="IPR002937">
    <property type="entry name" value="Amino_oxidase"/>
</dbReference>
<dbReference type="PANTHER" id="PTHR42841">
    <property type="entry name" value="AMINE OXIDASE"/>
    <property type="match status" value="1"/>
</dbReference>
<feature type="domain" description="Amine oxidase" evidence="1">
    <location>
        <begin position="12"/>
        <end position="250"/>
    </location>
</feature>
<evidence type="ECO:0000313" key="2">
    <source>
        <dbReference type="EMBL" id="ANV81248.1"/>
    </source>
</evidence>
<dbReference type="InterPro" id="IPR036188">
    <property type="entry name" value="FAD/NAD-bd_sf"/>
</dbReference>
<dbReference type="AlphaFoldDB" id="A0A1B1TG48"/>
<dbReference type="GO" id="GO:0016491">
    <property type="term" value="F:oxidoreductase activity"/>
    <property type="evidence" value="ECO:0007669"/>
    <property type="project" value="InterPro"/>
</dbReference>
<dbReference type="Pfam" id="PF01593">
    <property type="entry name" value="Amino_oxidase"/>
    <property type="match status" value="1"/>
</dbReference>
<proteinExistence type="predicted"/>
<dbReference type="Gene3D" id="3.50.50.60">
    <property type="entry name" value="FAD/NAD(P)-binding domain"/>
    <property type="match status" value="1"/>
</dbReference>
<reference evidence="2" key="2">
    <citation type="journal article" date="2015" name="ISME J.">
        <title>A new class of marine Euryarchaeota group II from the Mediterranean deep chlorophyll maximum.</title>
        <authorList>
            <person name="Martin-Cuadrado A.B."/>
            <person name="Garcia-Heredia I."/>
            <person name="Molto A.G."/>
            <person name="Lopez-Ubeda R."/>
            <person name="Kimes N."/>
            <person name="Lopez-Garcia P."/>
            <person name="Moreira D."/>
            <person name="Rodriguez-Valera F."/>
        </authorList>
    </citation>
    <scope>NUCLEOTIDE SEQUENCE</scope>
</reference>
<accession>A0A1B1TG48</accession>